<evidence type="ECO:0000313" key="1">
    <source>
        <dbReference type="EMBL" id="QHT38633.1"/>
    </source>
</evidence>
<name>A0A6C0FDD6_9ZZZZ</name>
<dbReference type="EMBL" id="MN738832">
    <property type="protein sequence ID" value="QHT38633.1"/>
    <property type="molecule type" value="Genomic_DNA"/>
</dbReference>
<sequence length="459" mass="53526">MAISIKESKISYKYKNNVYYYTIHIVMSSIAFTPNSDKLFQWINNKNTRKCPDMVREYLHKQITSDDSVKVFSHIHSEILRSVEFVENQKRTKGPKFYNIETSTTESEELPVPKTFELSSIPPHIVEDMKNSAKGTIKYKTTVSGKTFKVVFVVKSVDIYSQLGVYNKYFDRMVTWMHMANKYAPDKCGHNLTVYLYFSPFEKSLPTEFHTVIGQDHANTAFTYSCPSSPSEIVIYRQEEWFKVFIHETFHLLTLDFSGMNADDVCKEKMSTIFSVNSEFKLYETYTETWAVLLNMCFCAHYYLLESKPDFEQFLYAVKFFIGYEVLFKVFQMNKILSFMGLDYNMITTQKQDVSSSVKTLYKEDTNIFAYHIATTILLCNYTHFLSWCNNNSLASSPLVFKKTTANVESFCDLIVNTHNSKTMEKIVSNKCHLKLMENIDDTNEWIRGSMRMTICEMA</sequence>
<accession>A0A6C0FDD6</accession>
<proteinExistence type="predicted"/>
<protein>
    <submittedName>
        <fullName evidence="1">Uncharacterized protein</fullName>
    </submittedName>
</protein>
<organism evidence="1">
    <name type="scientific">viral metagenome</name>
    <dbReference type="NCBI Taxonomy" id="1070528"/>
    <lineage>
        <taxon>unclassified sequences</taxon>
        <taxon>metagenomes</taxon>
        <taxon>organismal metagenomes</taxon>
    </lineage>
</organism>
<reference evidence="1" key="1">
    <citation type="journal article" date="2020" name="Nature">
        <title>Giant virus diversity and host interactions through global metagenomics.</title>
        <authorList>
            <person name="Schulz F."/>
            <person name="Roux S."/>
            <person name="Paez-Espino D."/>
            <person name="Jungbluth S."/>
            <person name="Walsh D.A."/>
            <person name="Denef V.J."/>
            <person name="McMahon K.D."/>
            <person name="Konstantinidis K.T."/>
            <person name="Eloe-Fadrosh E.A."/>
            <person name="Kyrpides N.C."/>
            <person name="Woyke T."/>
        </authorList>
    </citation>
    <scope>NUCLEOTIDE SEQUENCE</scope>
    <source>
        <strain evidence="1">GVMAG-S-ERX556106-38</strain>
    </source>
</reference>
<dbReference type="AlphaFoldDB" id="A0A6C0FDD6"/>